<comment type="caution">
    <text evidence="3">The sequence shown here is derived from an EMBL/GenBank/DDBJ whole genome shotgun (WGS) entry which is preliminary data.</text>
</comment>
<dbReference type="OMA" id="PFANKEV"/>
<name>G9NQF7_HYPAI</name>
<dbReference type="Gene3D" id="1.25.40.10">
    <property type="entry name" value="Tetratricopeptide repeat domain"/>
    <property type="match status" value="1"/>
</dbReference>
<evidence type="ECO:0000313" key="3">
    <source>
        <dbReference type="EMBL" id="EHK47299.1"/>
    </source>
</evidence>
<gene>
    <name evidence="3" type="ORF">TRIATDRAFT_239890</name>
</gene>
<accession>G9NQF7</accession>
<dbReference type="STRING" id="452589.G9NQF7"/>
<dbReference type="EMBL" id="ABDG02000021">
    <property type="protein sequence ID" value="EHK47299.1"/>
    <property type="molecule type" value="Genomic_DNA"/>
</dbReference>
<dbReference type="InterPro" id="IPR011990">
    <property type="entry name" value="TPR-like_helical_dom_sf"/>
</dbReference>
<keyword evidence="4" id="KW-1185">Reference proteome</keyword>
<sequence length="1152" mass="130010">MGEYLAERYESTTDTSYLQKSIQIARNAMEATPLHDGHWHRRLYTLGYRAIDKFLHTHTLADLEQAICALQTIIDADTSDDLNYTLTIQSIGWLMNVKFHETRDVADLDRAISMMQDVIDRTPPNHPNRSDFLSILQTSLYYRYNYTGETADIEEGICLGQDLTSAAPLNHPERASHLISLATCFYSRYSGTKDIEDLNKAITLSQEAYITVPLTHQVTVGLQHGLILFTKYEHSGEMAFLEDSIHVFFRAAEACPIDDRKWPIVLGTLGDLLKARYSCTNALADVDAAVIMCQTAIATLPNHDSERDHILVKLGMSLSDRYRHTRAATDLEEAICAFQEAPNATSLDSKTWFPMLSKFVFCLNERFSCTKELSDIEKSIDLLRESIGSIQMNDSQRARILGFLGCCLNIKYTHTSALIDLDESICVSRDSLETFPPDDELRIEQLHILGTYLAERYSRTGATPDLNEAIFIFREYLEAMPPNYHGRFKSLQQLSNILSQRFEHSGEIADLQEAILISREVLNSMPISLDVLIKAKVLHGVVGQCFKRYLSTGTKADLDELIRITQDAADTAPETHPFQCQMWCQLGAYLNDRYTQTATLTDVEDGRKYLVSALYHESGNPIVRFFAGHMAMMSSDFINYPQAYDVVKYTIDLIPLLARRDFPNALKQFILSCVAGTSSDAAAITLQKLPDDDRCLLEQRDLSTLKNRYPDLADSFLILEDQLYQPYDPNTLNGTNMNIKTEKNRIEKDFVTLLETIRSKNDFERFLLPASKADMVQAACEDKIVIVNLSVFRCDALIIEKSGLRVLELPYISQGALSELLLIERFNDIESPGTLAWLWDDIVCPVLDALGFTETPSKESKWPHVWWIPMGLLTEKLPLHAAGHHLRRSGETTLDRVVSSYATSVNSIIHGRQRQAPTLSEPINLVTVAMEETDGQTNLIHAQREIDAISNILEPESINNYRPAPYRNDVLLAIETCQIFHFAGHGESHPTNPLQSTLLLRDWQDNPLTVASLLETNVNSSQPFLAYLSACGSGQTTYRESLDESIHLANAFQLAGFRHVIGTLWSVDDELCVEIAQMTYKSLRRGLRDELVSWGLHDAVRTLRDRWVDRADGGAGNASQTRNLSREGRHAQLDDDIEPGQPLWIPYVHFGV</sequence>
<feature type="domain" description="CHAT" evidence="2">
    <location>
        <begin position="835"/>
        <end position="1088"/>
    </location>
</feature>
<feature type="region of interest" description="Disordered" evidence="1">
    <location>
        <begin position="1112"/>
        <end position="1137"/>
    </location>
</feature>
<evidence type="ECO:0000313" key="4">
    <source>
        <dbReference type="Proteomes" id="UP000005426"/>
    </source>
</evidence>
<evidence type="ECO:0000256" key="1">
    <source>
        <dbReference type="SAM" id="MobiDB-lite"/>
    </source>
</evidence>
<protein>
    <recommendedName>
        <fullName evidence="2">CHAT domain-containing protein</fullName>
    </recommendedName>
</protein>
<dbReference type="eggNOG" id="KOG4626">
    <property type="taxonomic scope" value="Eukaryota"/>
</dbReference>
<organism evidence="3 4">
    <name type="scientific">Hypocrea atroviridis (strain ATCC 20476 / IMI 206040)</name>
    <name type="common">Trichoderma atroviride</name>
    <dbReference type="NCBI Taxonomy" id="452589"/>
    <lineage>
        <taxon>Eukaryota</taxon>
        <taxon>Fungi</taxon>
        <taxon>Dikarya</taxon>
        <taxon>Ascomycota</taxon>
        <taxon>Pezizomycotina</taxon>
        <taxon>Sordariomycetes</taxon>
        <taxon>Hypocreomycetidae</taxon>
        <taxon>Hypocreales</taxon>
        <taxon>Hypocreaceae</taxon>
        <taxon>Trichoderma</taxon>
    </lineage>
</organism>
<dbReference type="OrthoDB" id="9991317at2759"/>
<reference evidence="3 4" key="1">
    <citation type="journal article" date="2011" name="Genome Biol.">
        <title>Comparative genome sequence analysis underscores mycoparasitism as the ancestral life style of Trichoderma.</title>
        <authorList>
            <person name="Kubicek C.P."/>
            <person name="Herrera-Estrella A."/>
            <person name="Seidl-Seiboth V."/>
            <person name="Martinez D.A."/>
            <person name="Druzhinina I.S."/>
            <person name="Thon M."/>
            <person name="Zeilinger S."/>
            <person name="Casas-Flores S."/>
            <person name="Horwitz B.A."/>
            <person name="Mukherjee P.K."/>
            <person name="Mukherjee M."/>
            <person name="Kredics L."/>
            <person name="Alcaraz L.D."/>
            <person name="Aerts A."/>
            <person name="Antal Z."/>
            <person name="Atanasova L."/>
            <person name="Cervantes-Badillo M.G."/>
            <person name="Challacombe J."/>
            <person name="Chertkov O."/>
            <person name="McCluskey K."/>
            <person name="Coulpier F."/>
            <person name="Deshpande N."/>
            <person name="von Doehren H."/>
            <person name="Ebbole D.J."/>
            <person name="Esquivel-Naranjo E.U."/>
            <person name="Fekete E."/>
            <person name="Flipphi M."/>
            <person name="Glaser F."/>
            <person name="Gomez-Rodriguez E.Y."/>
            <person name="Gruber S."/>
            <person name="Han C."/>
            <person name="Henrissat B."/>
            <person name="Hermosa R."/>
            <person name="Hernandez-Onate M."/>
            <person name="Karaffa L."/>
            <person name="Kosti I."/>
            <person name="Le Crom S."/>
            <person name="Lindquist E."/>
            <person name="Lucas S."/>
            <person name="Luebeck M."/>
            <person name="Luebeck P.S."/>
            <person name="Margeot A."/>
            <person name="Metz B."/>
            <person name="Misra M."/>
            <person name="Nevalainen H."/>
            <person name="Omann M."/>
            <person name="Packer N."/>
            <person name="Perrone G."/>
            <person name="Uresti-Rivera E.E."/>
            <person name="Salamov A."/>
            <person name="Schmoll M."/>
            <person name="Seiboth B."/>
            <person name="Shapiro H."/>
            <person name="Sukno S."/>
            <person name="Tamayo-Ramos J.A."/>
            <person name="Tisch D."/>
            <person name="Wiest A."/>
            <person name="Wilkinson H.H."/>
            <person name="Zhang M."/>
            <person name="Coutinho P.M."/>
            <person name="Kenerley C.M."/>
            <person name="Monte E."/>
            <person name="Baker S.E."/>
            <person name="Grigoriev I.V."/>
        </authorList>
    </citation>
    <scope>NUCLEOTIDE SEQUENCE [LARGE SCALE GENOMIC DNA]</scope>
    <source>
        <strain evidence="4">ATCC 20476 / IMI 206040</strain>
    </source>
</reference>
<dbReference type="HOGENOM" id="CLU_001305_0_0_1"/>
<dbReference type="Pfam" id="PF12770">
    <property type="entry name" value="CHAT"/>
    <property type="match status" value="1"/>
</dbReference>
<dbReference type="PANTHER" id="PTHR19959">
    <property type="entry name" value="KINESIN LIGHT CHAIN"/>
    <property type="match status" value="1"/>
</dbReference>
<feature type="compositionally biased region" description="Basic and acidic residues" evidence="1">
    <location>
        <begin position="1124"/>
        <end position="1133"/>
    </location>
</feature>
<proteinExistence type="predicted"/>
<dbReference type="InterPro" id="IPR024983">
    <property type="entry name" value="CHAT_dom"/>
</dbReference>
<dbReference type="PANTHER" id="PTHR19959:SF119">
    <property type="entry name" value="FUNGAL LIPASE-LIKE DOMAIN-CONTAINING PROTEIN"/>
    <property type="match status" value="1"/>
</dbReference>
<dbReference type="AlphaFoldDB" id="G9NQF7"/>
<dbReference type="Proteomes" id="UP000005426">
    <property type="component" value="Unassembled WGS sequence"/>
</dbReference>
<feature type="non-terminal residue" evidence="3">
    <location>
        <position position="1152"/>
    </location>
</feature>
<evidence type="ECO:0000259" key="2">
    <source>
        <dbReference type="Pfam" id="PF12770"/>
    </source>
</evidence>